<sequence>MKAIRDSAIYLIGEFISRAMPLLMLPYLSHKLGVEGFGELAYYQTFLALCFIIVSLSQEGAVARYFYFYGKRAVNLIVATGYIYTLVLGSVILLICWLVQSEIMAYIALCAIFQSLLSVQLSIKQSQKQPVSYAKIQFLLSLCSVFFTVLLLEIFSEELVTKRILAMMVSNAFVFCLVFLFYIRKIKFKQFNLIKYKQASRYLFGFGMPLILHNLSLFLKGQLDKIFIYHQFSQADLGLYAMGIQISTILMIFLQAINKAIIPYFFEGLKQNKFTLSQIHQWALCSFIIVPIPALVLSIVPEDIIIGVIGKSFLGVKYYIVLFLISTTLTIPYFILTNYLFYQGKNKLIAFCSIISTLIYVLSLFGLIFTKIEYVPYAGIVSSLAIIPMLYAITKKVEVIK</sequence>
<accession>A0A4R2NCR9</accession>
<dbReference type="PANTHER" id="PTHR43424:SF1">
    <property type="entry name" value="LOCUS PUTATIVE PROTEIN 1-RELATED"/>
    <property type="match status" value="1"/>
</dbReference>
<evidence type="ECO:0000256" key="3">
    <source>
        <dbReference type="ARBA" id="ARBA00022989"/>
    </source>
</evidence>
<reference evidence="6 7" key="1">
    <citation type="submission" date="2019-03" db="EMBL/GenBank/DDBJ databases">
        <title>Genomic Encyclopedia of Type Strains, Phase IV (KMG-IV): sequencing the most valuable type-strain genomes for metagenomic binning, comparative biology and taxonomic classification.</title>
        <authorList>
            <person name="Goeker M."/>
        </authorList>
    </citation>
    <scope>NUCLEOTIDE SEQUENCE [LARGE SCALE GENOMIC DNA]</scope>
    <source>
        <strain evidence="6 7">DSM 16380</strain>
    </source>
</reference>
<comment type="subcellular location">
    <subcellularLocation>
        <location evidence="1">Membrane</location>
        <topology evidence="1">Multi-pass membrane protein</topology>
    </subcellularLocation>
</comment>
<feature type="transmembrane region" description="Helical" evidence="5">
    <location>
        <begin position="74"/>
        <end position="97"/>
    </location>
</feature>
<evidence type="ECO:0000256" key="2">
    <source>
        <dbReference type="ARBA" id="ARBA00022692"/>
    </source>
</evidence>
<feature type="transmembrane region" description="Helical" evidence="5">
    <location>
        <begin position="374"/>
        <end position="393"/>
    </location>
</feature>
<protein>
    <submittedName>
        <fullName evidence="6">O-antigen/teichoic acid export membrane protein</fullName>
    </submittedName>
</protein>
<evidence type="ECO:0000313" key="6">
    <source>
        <dbReference type="EMBL" id="TCP18864.1"/>
    </source>
</evidence>
<evidence type="ECO:0000256" key="5">
    <source>
        <dbReference type="SAM" id="Phobius"/>
    </source>
</evidence>
<evidence type="ECO:0000256" key="4">
    <source>
        <dbReference type="ARBA" id="ARBA00023136"/>
    </source>
</evidence>
<keyword evidence="4 5" id="KW-0472">Membrane</keyword>
<feature type="transmembrane region" description="Helical" evidence="5">
    <location>
        <begin position="239"/>
        <end position="258"/>
    </location>
</feature>
<feature type="transmembrane region" description="Helical" evidence="5">
    <location>
        <begin position="40"/>
        <end position="62"/>
    </location>
</feature>
<feature type="transmembrane region" description="Helical" evidence="5">
    <location>
        <begin position="7"/>
        <end position="28"/>
    </location>
</feature>
<keyword evidence="7" id="KW-1185">Reference proteome</keyword>
<evidence type="ECO:0000313" key="7">
    <source>
        <dbReference type="Proteomes" id="UP000295537"/>
    </source>
</evidence>
<dbReference type="PANTHER" id="PTHR43424">
    <property type="entry name" value="LOCUS PUTATIVE PROTEIN 1-RELATED"/>
    <property type="match status" value="1"/>
</dbReference>
<dbReference type="OrthoDB" id="9815248at2"/>
<feature type="transmembrane region" description="Helical" evidence="5">
    <location>
        <begin position="279"/>
        <end position="300"/>
    </location>
</feature>
<comment type="caution">
    <text evidence="6">The sequence shown here is derived from an EMBL/GenBank/DDBJ whole genome shotgun (WGS) entry which is preliminary data.</text>
</comment>
<dbReference type="GO" id="GO:0016020">
    <property type="term" value="C:membrane"/>
    <property type="evidence" value="ECO:0007669"/>
    <property type="project" value="UniProtKB-SubCell"/>
</dbReference>
<feature type="transmembrane region" description="Helical" evidence="5">
    <location>
        <begin position="202"/>
        <end position="219"/>
    </location>
</feature>
<dbReference type="Pfam" id="PF01943">
    <property type="entry name" value="Polysacc_synt"/>
    <property type="match status" value="1"/>
</dbReference>
<organism evidence="6 7">
    <name type="scientific">Nicoletella semolina</name>
    <dbReference type="NCBI Taxonomy" id="271160"/>
    <lineage>
        <taxon>Bacteria</taxon>
        <taxon>Pseudomonadati</taxon>
        <taxon>Pseudomonadota</taxon>
        <taxon>Gammaproteobacteria</taxon>
        <taxon>Pasteurellales</taxon>
        <taxon>Pasteurellaceae</taxon>
        <taxon>Nicoletella</taxon>
    </lineage>
</organism>
<dbReference type="InterPro" id="IPR052556">
    <property type="entry name" value="PolySynth_Transporter"/>
</dbReference>
<proteinExistence type="predicted"/>
<name>A0A4R2NCR9_9PAST</name>
<dbReference type="RefSeq" id="WP_132500469.1">
    <property type="nucleotide sequence ID" value="NZ_LVXA01000001.1"/>
</dbReference>
<dbReference type="Proteomes" id="UP000295537">
    <property type="component" value="Unassembled WGS sequence"/>
</dbReference>
<feature type="transmembrane region" description="Helical" evidence="5">
    <location>
        <begin position="164"/>
        <end position="182"/>
    </location>
</feature>
<dbReference type="InterPro" id="IPR002797">
    <property type="entry name" value="Polysacc_synth"/>
</dbReference>
<feature type="transmembrane region" description="Helical" evidence="5">
    <location>
        <begin position="348"/>
        <end position="368"/>
    </location>
</feature>
<gene>
    <name evidence="6" type="ORF">EV693_101130</name>
</gene>
<feature type="transmembrane region" description="Helical" evidence="5">
    <location>
        <begin position="320"/>
        <end position="341"/>
    </location>
</feature>
<keyword evidence="2 5" id="KW-0812">Transmembrane</keyword>
<keyword evidence="3 5" id="KW-1133">Transmembrane helix</keyword>
<feature type="transmembrane region" description="Helical" evidence="5">
    <location>
        <begin position="133"/>
        <end position="152"/>
    </location>
</feature>
<dbReference type="AlphaFoldDB" id="A0A4R2NCR9"/>
<evidence type="ECO:0000256" key="1">
    <source>
        <dbReference type="ARBA" id="ARBA00004141"/>
    </source>
</evidence>
<dbReference type="EMBL" id="SLXJ01000001">
    <property type="protein sequence ID" value="TCP18864.1"/>
    <property type="molecule type" value="Genomic_DNA"/>
</dbReference>
<feature type="transmembrane region" description="Helical" evidence="5">
    <location>
        <begin position="103"/>
        <end position="121"/>
    </location>
</feature>